<evidence type="ECO:0000256" key="1">
    <source>
        <dbReference type="SAM" id="MobiDB-lite"/>
    </source>
</evidence>
<protein>
    <submittedName>
        <fullName evidence="2">Uncharacterized protein</fullName>
    </submittedName>
</protein>
<dbReference type="EMBL" id="JAWHQM010000015">
    <property type="protein sequence ID" value="KAK5630364.1"/>
    <property type="molecule type" value="Genomic_DNA"/>
</dbReference>
<dbReference type="AlphaFoldDB" id="A0AAN7UYW3"/>
<comment type="caution">
    <text evidence="2">The sequence shown here is derived from an EMBL/GenBank/DDBJ whole genome shotgun (WGS) entry which is preliminary data.</text>
</comment>
<reference evidence="2 3" key="1">
    <citation type="submission" date="2023-10" db="EMBL/GenBank/DDBJ databases">
        <title>Draft genome sequence of Xylaria bambusicola isolate GMP-LS, the root and basal stem rot pathogen of sugarcane in Indonesia.</title>
        <authorList>
            <person name="Selvaraj P."/>
            <person name="Muralishankar V."/>
            <person name="Muruganantham S."/>
            <person name="Sp S."/>
            <person name="Haryani S."/>
            <person name="Lau K.J.X."/>
            <person name="Naqvi N.I."/>
        </authorList>
    </citation>
    <scope>NUCLEOTIDE SEQUENCE [LARGE SCALE GENOMIC DNA]</scope>
    <source>
        <strain evidence="2">GMP-LS</strain>
    </source>
</reference>
<sequence>MNFYTYQRHVCADRPLHRDVQFAPDLSISAWHIRRLERGEGCCPTVWNAADPVSFQFPPNKPPSSSSDVHETCRHHPELSTQGISMSEGESPSIQGYPMDPITEAHDHDGAMYVDGRFTRNGATFHRQWRRNSSLQMPAR</sequence>
<feature type="compositionally biased region" description="Polar residues" evidence="1">
    <location>
        <begin position="79"/>
        <end position="94"/>
    </location>
</feature>
<evidence type="ECO:0000313" key="2">
    <source>
        <dbReference type="EMBL" id="KAK5630364.1"/>
    </source>
</evidence>
<feature type="region of interest" description="Disordered" evidence="1">
    <location>
        <begin position="57"/>
        <end position="105"/>
    </location>
</feature>
<keyword evidence="3" id="KW-1185">Reference proteome</keyword>
<dbReference type="Proteomes" id="UP001305414">
    <property type="component" value="Unassembled WGS sequence"/>
</dbReference>
<gene>
    <name evidence="2" type="ORF">RRF57_006079</name>
</gene>
<name>A0AAN7UYW3_9PEZI</name>
<organism evidence="2 3">
    <name type="scientific">Xylaria bambusicola</name>
    <dbReference type="NCBI Taxonomy" id="326684"/>
    <lineage>
        <taxon>Eukaryota</taxon>
        <taxon>Fungi</taxon>
        <taxon>Dikarya</taxon>
        <taxon>Ascomycota</taxon>
        <taxon>Pezizomycotina</taxon>
        <taxon>Sordariomycetes</taxon>
        <taxon>Xylariomycetidae</taxon>
        <taxon>Xylariales</taxon>
        <taxon>Xylariaceae</taxon>
        <taxon>Xylaria</taxon>
    </lineage>
</organism>
<feature type="compositionally biased region" description="Basic and acidic residues" evidence="1">
    <location>
        <begin position="68"/>
        <end position="78"/>
    </location>
</feature>
<evidence type="ECO:0000313" key="3">
    <source>
        <dbReference type="Proteomes" id="UP001305414"/>
    </source>
</evidence>
<proteinExistence type="predicted"/>
<accession>A0AAN7UYW3</accession>